<dbReference type="GO" id="GO:0016787">
    <property type="term" value="F:hydrolase activity"/>
    <property type="evidence" value="ECO:0007669"/>
    <property type="project" value="UniProtKB-KW"/>
</dbReference>
<dbReference type="Pfam" id="PF00698">
    <property type="entry name" value="Acyl_transf_1"/>
    <property type="match status" value="1"/>
</dbReference>
<dbReference type="Pfam" id="PF18314">
    <property type="entry name" value="FAS_I_H"/>
    <property type="match status" value="1"/>
</dbReference>
<evidence type="ECO:0000313" key="11">
    <source>
        <dbReference type="EMBL" id="ORX74095.1"/>
    </source>
</evidence>
<dbReference type="SUPFAM" id="SSF53901">
    <property type="entry name" value="Thiolase-like"/>
    <property type="match status" value="2"/>
</dbReference>
<feature type="domain" description="Carrier" evidence="9">
    <location>
        <begin position="1984"/>
        <end position="2060"/>
    </location>
</feature>
<dbReference type="Pfam" id="PF02801">
    <property type="entry name" value="Ketoacyl-synt_C"/>
    <property type="match status" value="1"/>
</dbReference>
<dbReference type="InterPro" id="IPR002539">
    <property type="entry name" value="MaoC-like_dom"/>
</dbReference>
<evidence type="ECO:0000256" key="5">
    <source>
        <dbReference type="ARBA" id="ARBA00022857"/>
    </source>
</evidence>
<dbReference type="Gene3D" id="6.10.60.10">
    <property type="match status" value="1"/>
</dbReference>
<keyword evidence="12" id="KW-1185">Reference proteome</keyword>
<dbReference type="InterPro" id="IPR003965">
    <property type="entry name" value="Fatty_acid_synthase"/>
</dbReference>
<accession>A0A1Y1WL52</accession>
<dbReference type="GO" id="GO:0005835">
    <property type="term" value="C:fatty acid synthase complex"/>
    <property type="evidence" value="ECO:0007669"/>
    <property type="project" value="InterPro"/>
</dbReference>
<evidence type="ECO:0000256" key="4">
    <source>
        <dbReference type="ARBA" id="ARBA00022801"/>
    </source>
</evidence>
<dbReference type="Pfam" id="PF08354">
    <property type="entry name" value="Fas1-AflB-like_hel"/>
    <property type="match status" value="1"/>
</dbReference>
<dbReference type="InterPro" id="IPR029069">
    <property type="entry name" value="HotDog_dom_sf"/>
</dbReference>
<dbReference type="GO" id="GO:0006633">
    <property type="term" value="P:fatty acid biosynthetic process"/>
    <property type="evidence" value="ECO:0007669"/>
    <property type="project" value="InterPro"/>
</dbReference>
<dbReference type="PROSITE" id="PS52004">
    <property type="entry name" value="KS3_2"/>
    <property type="match status" value="1"/>
</dbReference>
<dbReference type="InterPro" id="IPR040899">
    <property type="entry name" value="Fas_alpha_ACP"/>
</dbReference>
<dbReference type="GeneID" id="63801882"/>
<dbReference type="Gene3D" id="3.40.47.10">
    <property type="match status" value="1"/>
</dbReference>
<keyword evidence="7" id="KW-0175">Coiled coil</keyword>
<dbReference type="CDD" id="cd03447">
    <property type="entry name" value="FAS_MaoC"/>
    <property type="match status" value="1"/>
</dbReference>
<keyword evidence="3" id="KW-0808">Transferase</keyword>
<evidence type="ECO:0000259" key="10">
    <source>
        <dbReference type="PROSITE" id="PS52004"/>
    </source>
</evidence>
<evidence type="ECO:0000256" key="2">
    <source>
        <dbReference type="ARBA" id="ARBA00022553"/>
    </source>
</evidence>
<proteinExistence type="predicted"/>
<dbReference type="Pfam" id="PF18325">
    <property type="entry name" value="Fas_alpha_ACP"/>
    <property type="match status" value="1"/>
</dbReference>
<dbReference type="InterPro" id="IPR016039">
    <property type="entry name" value="Thiolase-like"/>
</dbReference>
<gene>
    <name evidence="11" type="ORF">DL89DRAFT_253981</name>
</gene>
<organism evidence="11 12">
    <name type="scientific">Linderina pennispora</name>
    <dbReference type="NCBI Taxonomy" id="61395"/>
    <lineage>
        <taxon>Eukaryota</taxon>
        <taxon>Fungi</taxon>
        <taxon>Fungi incertae sedis</taxon>
        <taxon>Zoopagomycota</taxon>
        <taxon>Kickxellomycotina</taxon>
        <taxon>Kickxellomycetes</taxon>
        <taxon>Kickxellales</taxon>
        <taxon>Kickxellaceae</taxon>
        <taxon>Linderina</taxon>
    </lineage>
</organism>
<dbReference type="InterPro" id="IPR001227">
    <property type="entry name" value="Ac_transferase_dom_sf"/>
</dbReference>
<dbReference type="InterPro" id="IPR036291">
    <property type="entry name" value="NAD(P)-bd_dom_sf"/>
</dbReference>
<dbReference type="Pfam" id="PF01575">
    <property type="entry name" value="MaoC_dehydratas"/>
    <property type="match status" value="1"/>
</dbReference>
<dbReference type="PROSITE" id="PS50075">
    <property type="entry name" value="CARRIER"/>
    <property type="match status" value="1"/>
</dbReference>
<dbReference type="CDD" id="cd00828">
    <property type="entry name" value="elong_cond_enzymes"/>
    <property type="match status" value="1"/>
</dbReference>
<dbReference type="SUPFAM" id="SSF51395">
    <property type="entry name" value="FMN-linked oxidoreductases"/>
    <property type="match status" value="1"/>
</dbReference>
<dbReference type="Proteomes" id="UP000193922">
    <property type="component" value="Unassembled WGS sequence"/>
</dbReference>
<dbReference type="CDD" id="cd08950">
    <property type="entry name" value="KR_fFAS_SDR_c_like"/>
    <property type="match status" value="1"/>
</dbReference>
<dbReference type="InterPro" id="IPR040883">
    <property type="entry name" value="FAS_meander"/>
</dbReference>
<dbReference type="GO" id="GO:0019171">
    <property type="term" value="F:(3R)-hydroxyacyl-[acyl-carrier-protein] dehydratase activity"/>
    <property type="evidence" value="ECO:0007669"/>
    <property type="project" value="InterPro"/>
</dbReference>
<dbReference type="InterPro" id="IPR014043">
    <property type="entry name" value="Acyl_transferase_dom"/>
</dbReference>
<keyword evidence="5" id="KW-0521">NADP</keyword>
<dbReference type="InterPro" id="IPR050830">
    <property type="entry name" value="Fungal_FAS"/>
</dbReference>
<evidence type="ECO:0000259" key="9">
    <source>
        <dbReference type="PROSITE" id="PS50075"/>
    </source>
</evidence>
<dbReference type="InterPro" id="IPR013565">
    <property type="entry name" value="Fas1/AflB-like_central"/>
</dbReference>
<dbReference type="GO" id="GO:0008897">
    <property type="term" value="F:holo-[acyl-carrier-protein] synthase activity"/>
    <property type="evidence" value="ECO:0007669"/>
    <property type="project" value="InterPro"/>
</dbReference>
<dbReference type="InterPro" id="IPR041550">
    <property type="entry name" value="FASI_helical"/>
</dbReference>
<dbReference type="Gene3D" id="3.30.70.3320">
    <property type="match status" value="1"/>
</dbReference>
<dbReference type="FunFam" id="1.20.930.70:FF:000001">
    <property type="entry name" value="Fatty acid synthase beta subunit dehydratase"/>
    <property type="match status" value="1"/>
</dbReference>
<dbReference type="InterPro" id="IPR013785">
    <property type="entry name" value="Aldolase_TIM"/>
</dbReference>
<dbReference type="InterPro" id="IPR020841">
    <property type="entry name" value="PKS_Beta-ketoAc_synthase_dom"/>
</dbReference>
<dbReference type="Gene3D" id="3.40.366.10">
    <property type="entry name" value="Malonyl-Coenzyme A Acyl Carrier Protein, domain 2"/>
    <property type="match status" value="3"/>
</dbReference>
<dbReference type="Pfam" id="PF22235">
    <property type="entry name" value="FAS1_thioest_ins"/>
    <property type="match status" value="1"/>
</dbReference>
<dbReference type="InterPro" id="IPR014031">
    <property type="entry name" value="Ketoacyl_synth_C"/>
</dbReference>
<dbReference type="GO" id="GO:0004312">
    <property type="term" value="F:fatty acid synthase activity"/>
    <property type="evidence" value="ECO:0007669"/>
    <property type="project" value="InterPro"/>
</dbReference>
<dbReference type="Gene3D" id="3.30.70.3330">
    <property type="match status" value="1"/>
</dbReference>
<dbReference type="EMBL" id="MCFD01000001">
    <property type="protein sequence ID" value="ORX74095.1"/>
    <property type="molecule type" value="Genomic_DNA"/>
</dbReference>
<evidence type="ECO:0000313" key="12">
    <source>
        <dbReference type="Proteomes" id="UP000193922"/>
    </source>
</evidence>
<dbReference type="SUPFAM" id="SSF54637">
    <property type="entry name" value="Thioesterase/thiol ester dehydrase-isomerase"/>
    <property type="match status" value="1"/>
</dbReference>
<dbReference type="SUPFAM" id="SSF51735">
    <property type="entry name" value="NAD(P)-binding Rossmann-fold domains"/>
    <property type="match status" value="1"/>
</dbReference>
<keyword evidence="6" id="KW-0560">Oxidoreductase</keyword>
<evidence type="ECO:0000256" key="7">
    <source>
        <dbReference type="SAM" id="Coils"/>
    </source>
</evidence>
<dbReference type="Gene3D" id="3.20.20.70">
    <property type="entry name" value="Aldolase class I"/>
    <property type="match status" value="2"/>
</dbReference>
<dbReference type="Gene3D" id="3.30.1120.100">
    <property type="match status" value="1"/>
</dbReference>
<evidence type="ECO:0000256" key="1">
    <source>
        <dbReference type="ARBA" id="ARBA00022450"/>
    </source>
</evidence>
<evidence type="ECO:0000256" key="8">
    <source>
        <dbReference type="SAM" id="MobiDB-lite"/>
    </source>
</evidence>
<dbReference type="Gene3D" id="1.20.930.70">
    <property type="match status" value="1"/>
</dbReference>
<evidence type="ECO:0000256" key="3">
    <source>
        <dbReference type="ARBA" id="ARBA00022679"/>
    </source>
</evidence>
<dbReference type="Gene3D" id="2.40.128.700">
    <property type="match status" value="1"/>
</dbReference>
<keyword evidence="1" id="KW-0596">Phosphopantetheine</keyword>
<comment type="caution">
    <text evidence="11">The sequence shown here is derived from an EMBL/GenBank/DDBJ whole genome shotgun (WGS) entry which is preliminary data.</text>
</comment>
<keyword evidence="2" id="KW-0597">Phosphoprotein</keyword>
<dbReference type="RefSeq" id="XP_040747306.1">
    <property type="nucleotide sequence ID" value="XM_040885234.1"/>
</dbReference>
<feature type="coiled-coil region" evidence="7">
    <location>
        <begin position="2178"/>
        <end position="2205"/>
    </location>
</feature>
<dbReference type="InterPro" id="IPR047224">
    <property type="entry name" value="FAS_alpha_su_C"/>
</dbReference>
<name>A0A1Y1WL52_9FUNG</name>
<dbReference type="STRING" id="61395.A0A1Y1WL52"/>
<reference evidence="11 12" key="1">
    <citation type="submission" date="2016-07" db="EMBL/GenBank/DDBJ databases">
        <title>Pervasive Adenine N6-methylation of Active Genes in Fungi.</title>
        <authorList>
            <consortium name="DOE Joint Genome Institute"/>
            <person name="Mondo S.J."/>
            <person name="Dannebaum R.O."/>
            <person name="Kuo R.C."/>
            <person name="Labutti K."/>
            <person name="Haridas S."/>
            <person name="Kuo A."/>
            <person name="Salamov A."/>
            <person name="Ahrendt S.R."/>
            <person name="Lipzen A."/>
            <person name="Sullivan W."/>
            <person name="Andreopoulos W.B."/>
            <person name="Clum A."/>
            <person name="Lindquist E."/>
            <person name="Daum C."/>
            <person name="Ramamoorthy G.K."/>
            <person name="Gryganskyi A."/>
            <person name="Culley D."/>
            <person name="Magnuson J.K."/>
            <person name="James T.Y."/>
            <person name="O'Malley M.A."/>
            <person name="Stajich J.E."/>
            <person name="Spatafora J.W."/>
            <person name="Visel A."/>
            <person name="Grigoriev I.V."/>
        </authorList>
    </citation>
    <scope>NUCLEOTIDE SEQUENCE [LARGE SCALE GENOMIC DNA]</scope>
    <source>
        <strain evidence="11 12">ATCC 12442</strain>
    </source>
</reference>
<dbReference type="GO" id="GO:0004318">
    <property type="term" value="F:enoyl-[acyl-carrier-protein] reductase (NADH) activity"/>
    <property type="evidence" value="ECO:0007669"/>
    <property type="project" value="InterPro"/>
</dbReference>
<dbReference type="Gene3D" id="3.40.50.720">
    <property type="entry name" value="NAD(P)-binding Rossmann-like Domain"/>
    <property type="match status" value="2"/>
</dbReference>
<protein>
    <submittedName>
        <fullName evidence="11">Uncharacterized protein</fullName>
    </submittedName>
</protein>
<dbReference type="Gene3D" id="6.10.140.1410">
    <property type="match status" value="1"/>
</dbReference>
<dbReference type="InterPro" id="IPR016035">
    <property type="entry name" value="Acyl_Trfase/lysoPLipase"/>
</dbReference>
<dbReference type="SUPFAM" id="SSF52151">
    <property type="entry name" value="FabD/lysophospholipase-like"/>
    <property type="match status" value="1"/>
</dbReference>
<dbReference type="PANTHER" id="PTHR10982:SF21">
    <property type="entry name" value="FATTY ACID SYNTHASE SUBUNIT BETA"/>
    <property type="match status" value="1"/>
</dbReference>
<dbReference type="Gene3D" id="3.10.129.10">
    <property type="entry name" value="Hotdog Thioesterase"/>
    <property type="match status" value="2"/>
</dbReference>
<dbReference type="InterPro" id="IPR009081">
    <property type="entry name" value="PP-bd_ACP"/>
</dbReference>
<feature type="domain" description="Ketosynthase family 3 (KS3)" evidence="10">
    <location>
        <begin position="2738"/>
        <end position="3328"/>
    </location>
</feature>
<dbReference type="FunFam" id="3.20.20.70:FF:000078">
    <property type="entry name" value="Fatty acid synthase beta subunit dehydratase"/>
    <property type="match status" value="1"/>
</dbReference>
<dbReference type="OrthoDB" id="4251012at2759"/>
<feature type="region of interest" description="Disordered" evidence="8">
    <location>
        <begin position="1957"/>
        <end position="1978"/>
    </location>
</feature>
<evidence type="ECO:0000256" key="6">
    <source>
        <dbReference type="ARBA" id="ARBA00023002"/>
    </source>
</evidence>
<keyword evidence="4" id="KW-0378">Hydrolase</keyword>
<sequence length="3433" mass="380002">MALIGGQSGSGTNVDEARRLLDVFRPLLTDYLAKMSAFLDNEAHDSRVSILYEHGLDVLKWCTHAELQPSHGYLTRASVELPLAGLLQLMHVMILYKTLGINPGDLTRHFKAREPSLPPFLHQCRMRNHSTHSRRRLLASFFLCGAIPDLECPDAEVDLALTDESISNEGPPSPMVSIRGIAKDQLSKFITEFNERSTGTVGPVYLSLVNTNNRIVVSGSTRSVAVFVQWLRGKCAQHSDDQSHIPYSQRKPIARMTFLSISQPYHCDILLPTIGRQLSYAAEKGWAFDAADLRTETRATNDGHDLRHWAPMSTHIVDFSPDGFSAFGTFAHSILAGRGISVISTSALTAGSSPLGAKAELFKQNISEVIQAPNWQKQFAPRLVRTKHDGRLHLDTPMHRILGQPPLMVAGMMPTTANEHFVAAVKNAGYHAELGGAGIYSKQMLRRMVDNLVLETAPGQGITLNCIYFNQRLWNFQYAEILRLRSEGYPIAGVCIGAGVPSLEVTSEIIGSFRNVGIRHVAFKPGTAAAIRQVLQIARTNSDFPVILQWTGGRGGGHHSCEDFHEPILDTYAKIRAQNNVVLVLGSGFGDAEGTLPYLTGNWSLKYGCAPMPVDGFLVASRVMISKEAKTSTAAKKLIAQASGLANSEWEKTYSGAHGGVVTTFSEYGELMHVIATRGAIFIKELHETVLSKPREEQPKLLNARKDYIIQRLNSDHVRPWFGQKADGSTCDLEEMTYMEVANRLAGLLYVKHQQRWIDPSYLDLFSTFLRHAENRFTRASVCYEVQFLDEIGDPNEMVSHFATKYPDIATTVISSEDVQYFLHSCRRRGMKPVPFIPLFDEDFAVWLLKDTFRQCEDADALVDQDIQRTFILHGPLSARYSTKVDEPVKDILDGIYNGQTSAFLDWYYGGDKSRVPVVEYISPSLQRSVSPCTVPRKVLDDRSVYYLPTRDAELPDLNSWVTELVGTQEDWLHALLTSTTIVQGLKYADNHVPRIVRPRPGQVVTLFVESGTASRLTISQPGLAYPEVELRIDESSVITVCVNHATLDKIYPWELNYRYRPDMPSAMIHDANKGRDSQFCLIPLHGAKHSTECYQDNVLGQEVGSLPSSGRPVRWRGFVITDELVAKYCKSVGNRLSLYKPHSARPTYAPTDLLFVISTEGMFSLFSLPLASPGFLNLVHRSNQMELADNFELLKVGDVVDYDICIGELFNTVAGKQLQVQSVFYKDGETTPLHSSMSPSRCISLRLNRSWMSTFLRSKEWIMFHEEQATDIAPGDALEFVINSKYRYLTDTVYSSMKSVGSVRLVRRNSQSISLDVASIQFEWLESTGNPVVGFLERVGHIVDHERLFDHEGVPIIPADIDGRLVSKAPNSALEYAAAAGDFNPIHTNAYIADHAGLPSPIIHGMWTSASTRAFIERYAANSQPERIRAYSTEFVDMVQPGDQLQTKLFHVGMKNGRMLVKGETCNQHGNVVLTCIAEVDQPRTVYTFAGLGSQQVGMGMDLYAQSDAAHNVWDRADKHMCSTYGVSLLDIVRNNPKRLVVKFCGKKGLKVQQVYQSLATETIDDNGEASMVELFPQASGEADDYTHLSASGLLHAAQFTQPALAVFAMANIAHLKSKSLLQERAMFAGHSLGEFCALAALSDIFTLEDIIDITFYRGMLLHASVERDQQSRSQYGMAAINPSRVGESFDQDSLAFVVKSIGVQGGALLELINYNVAGHQYVVTGHHSMLSALREVLDTIHACRIDVTSDFGKCDVENIIRGVIAHPDRDTRPTRGRASIPLEGVDVPSHSTQLLPAVAPFRRYLKQKLTERNVDYSKLQNIYIPNVTAKPFEVTRDYFELVHEVTKSPVLAEELANWGDGCELSDPEIARLAPTLLVELLAYHRFIEISPTPTLTGMANKTLELLASIGTKPSVLHILQDEADICFAYEPSSEETNIGTTPVDNAEKLAPQQVDRVEEPATHRPPASLPTAPAKSVPDIPLQTLDVLQVLIALKMKKPARDILPTKTIKELARGQSTLQNEIVNELQKEFGSAVPNKAEEMNLTDLADKIGLFSGTPGKQLNAHLARLFATKMPGNYSQSILSAHLESRYGLGVQRQNAVLLLALTLAPPSRLGTAYEELYAKHEGIVYSADISEPVHSTASVLSSAELDKAQHLQKQQLLRQMAVLAHSAGVDLHKDKRELAQAQSEIAKLQAEIDKVSGEQGDEYLQGISSIFDAKKGRHYNSYWNWARQDLFELWNGLLRGNRFIDSEKLHMLKNRSSPALVRFAEGLLAMLKRQADYQTLPFITELVEVINSCKPALASKPQFKGVGAITGPSVEVFHDSIVSANFRGHAVGEILYSEVARPGDSTFSLYSASMENTLVDGKPLLHMRTQEQGQSWSYSREHTAVYFDAMNDTCSNGMSFEGKTVLLTGCGRGSIGSEILKGLLSGGARVAATTSSYSYRTTEYFEDMYRQYGSRGSELHVFPFNQGSVSDIDSLIQHIFGEGGLHWDLDFVLPFASTSNIGSDVTSLKSHSELALRIMMTNVIRLVGAVAAAKASLGLELSPSVVVLPLSPNHGLFGGDGFYGESKASLETLLNRWRSETWSEYISIIGAVIGWTRGTGIMDSNDVIASEVERLGMRTFSVNEMAFNILCLLHYKLRRLAVEAPLWADLAGGFQAISHCMDKVSAMREVLVDQSVKWRALFADHAHENNILSGEQTRKLWTVHNSDFKANSGMKLPVVKAYEQLEETAPPGRNVVTGYGEIGPYGHASTRWEMEAYGELSLEGCVELAWIMGLIRHHSGPLPNGSGIHIGWVDTKTGEPVRDRDIKAKYESFILQHTGIRLLEPENTHGISSEILPVLREIQVTHDMEPFEATAEEAESFKLLNGDKVDTWRNNDGTCFQPVGIRSDTGSLMIWSNSSIRSQSIALLPPSRHSYAQEVTDPYELYQYFHLADIGNTIGSGLGGCEKRMCCRRTLINTVAAWVNMLLLVFGRDRLNLLVDAAVEAIQLGKAKMVVAGASDTFTRENALGFASINRHSRCYRSSLQTGAHLKKCLVLVRQLRNGFVESAGAGILTLMSASAAIECGAPIYGVLAMTATATDKEGRTVPAPGQGLLTTVREDATSIPSPLLDFAYRRCQLTKRLNAIQEWVDEQYEGLEMEIEKLMGTDASVAYNADEFARSRKSFIESKSQQLIRDAHDAWRQFHPLRGSLAMWGLTVDDIGVVSFHATSTKASDKNEPHVINQQLKKLGRTPGYAVPAVCQKYLTGHSKGPAAAWMLNGVLQSMQTGIIPGNRNLDNVDPELEKYDCILFPCRSIQTPRIDAALVTSFGFGQVGAEILVLNPDFVHAVLSKDVLDKYRCKVKEREQKSNRYWQDVLIGNHMFAQIKSAPPFTPDQEVDIYMDPTARARYDPVSKGVIRFLKAVRISKVPITGELRSFYLGPVSGLA</sequence>
<dbReference type="PANTHER" id="PTHR10982">
    <property type="entry name" value="MALONYL COA-ACYL CARRIER PROTEIN TRANSACYLASE"/>
    <property type="match status" value="1"/>
</dbReference>
<dbReference type="PRINTS" id="PR01483">
    <property type="entry name" value="FASYNTHASE"/>
</dbReference>
<dbReference type="Pfam" id="PF17951">
    <property type="entry name" value="FAS_meander"/>
    <property type="match status" value="1"/>
</dbReference>
<dbReference type="SMART" id="SM00827">
    <property type="entry name" value="PKS_AT"/>
    <property type="match status" value="1"/>
</dbReference>